<dbReference type="InterPro" id="IPR034016">
    <property type="entry name" value="M1_APN-typ"/>
</dbReference>
<feature type="binding site" evidence="12">
    <location>
        <position position="365"/>
    </location>
    <ligand>
        <name>Zn(2+)</name>
        <dbReference type="ChEBI" id="CHEBI:29105"/>
        <note>catalytic</note>
    </ligand>
</feature>
<comment type="cofactor">
    <cofactor evidence="12 14">
        <name>Zn(2+)</name>
        <dbReference type="ChEBI" id="CHEBI:29105"/>
    </cofactor>
    <text evidence="12 14">Binds 1 zinc ion per subunit.</text>
</comment>
<dbReference type="Gene3D" id="1.10.390.10">
    <property type="entry name" value="Neutral Protease Domain 2"/>
    <property type="match status" value="1"/>
</dbReference>
<dbReference type="InterPro" id="IPR014782">
    <property type="entry name" value="Peptidase_M1_dom"/>
</dbReference>
<dbReference type="GO" id="GO:0070006">
    <property type="term" value="F:metalloaminopeptidase activity"/>
    <property type="evidence" value="ECO:0007669"/>
    <property type="project" value="TreeGrafter"/>
</dbReference>
<dbReference type="GO" id="GO:0042277">
    <property type="term" value="F:peptide binding"/>
    <property type="evidence" value="ECO:0007669"/>
    <property type="project" value="TreeGrafter"/>
</dbReference>
<dbReference type="InterPro" id="IPR045357">
    <property type="entry name" value="Aminopeptidase_N-like_N"/>
</dbReference>
<organism evidence="18 19">
    <name type="scientific">Acanthosepion pharaonis</name>
    <name type="common">Pharaoh cuttlefish</name>
    <name type="synonym">Sepia pharaonis</name>
    <dbReference type="NCBI Taxonomy" id="158019"/>
    <lineage>
        <taxon>Eukaryota</taxon>
        <taxon>Metazoa</taxon>
        <taxon>Spiralia</taxon>
        <taxon>Lophotrochozoa</taxon>
        <taxon>Mollusca</taxon>
        <taxon>Cephalopoda</taxon>
        <taxon>Coleoidea</taxon>
        <taxon>Decapodiformes</taxon>
        <taxon>Sepiida</taxon>
        <taxon>Sepiina</taxon>
        <taxon>Sepiidae</taxon>
        <taxon>Acanthosepion</taxon>
    </lineage>
</organism>
<comment type="subcellular location">
    <subcellularLocation>
        <location evidence="1">Cytoplasm</location>
    </subcellularLocation>
</comment>
<keyword evidence="6 12" id="KW-0479">Metal-binding</keyword>
<dbReference type="OrthoDB" id="275509at2759"/>
<dbReference type="Pfam" id="PF11838">
    <property type="entry name" value="ERAP1_C"/>
    <property type="match status" value="1"/>
</dbReference>
<dbReference type="InterPro" id="IPR042097">
    <property type="entry name" value="Aminopeptidase_N-like_N_sf"/>
</dbReference>
<evidence type="ECO:0000256" key="8">
    <source>
        <dbReference type="ARBA" id="ARBA00022833"/>
    </source>
</evidence>
<keyword evidence="19" id="KW-1185">Reference proteome</keyword>
<dbReference type="GO" id="GO:0008270">
    <property type="term" value="F:zinc ion binding"/>
    <property type="evidence" value="ECO:0007669"/>
    <property type="project" value="UniProtKB-UniRule"/>
</dbReference>
<evidence type="ECO:0000256" key="10">
    <source>
        <dbReference type="ARBA" id="ARBA00052895"/>
    </source>
</evidence>
<feature type="domain" description="ERAP1-like C-terminal" evidence="16">
    <location>
        <begin position="570"/>
        <end position="883"/>
    </location>
</feature>
<reference evidence="18" key="1">
    <citation type="submission" date="2021-01" db="EMBL/GenBank/DDBJ databases">
        <authorList>
            <person name="Li R."/>
            <person name="Bekaert M."/>
        </authorList>
    </citation>
    <scope>NUCLEOTIDE SEQUENCE</scope>
    <source>
        <strain evidence="18">Farmed</strain>
    </source>
</reference>
<dbReference type="GO" id="GO:0005737">
    <property type="term" value="C:cytoplasm"/>
    <property type="evidence" value="ECO:0007669"/>
    <property type="project" value="UniProtKB-SubCell"/>
</dbReference>
<evidence type="ECO:0000256" key="2">
    <source>
        <dbReference type="ARBA" id="ARBA00010136"/>
    </source>
</evidence>
<evidence type="ECO:0000313" key="18">
    <source>
        <dbReference type="EMBL" id="CAE1318587.1"/>
    </source>
</evidence>
<evidence type="ECO:0000256" key="11">
    <source>
        <dbReference type="PIRSR" id="PIRSR634016-1"/>
    </source>
</evidence>
<dbReference type="Pfam" id="PF17900">
    <property type="entry name" value="Peptidase_M1_N"/>
    <property type="match status" value="1"/>
</dbReference>
<dbReference type="FunFam" id="1.25.50.20:FF:000002">
    <property type="entry name" value="Aminopeptidase"/>
    <property type="match status" value="1"/>
</dbReference>
<dbReference type="PANTHER" id="PTHR11533:SF174">
    <property type="entry name" value="PUROMYCIN-SENSITIVE AMINOPEPTIDASE-RELATED"/>
    <property type="match status" value="1"/>
</dbReference>
<sequence>MLAIFLKTNFSVSLCLFLSVFSCICMSIISGSGNWRYFIIKRSRHQQRNFLVTMPEKRLFEHLPKCVVPVNYDLKFHPDLKTFTFDGWSHVQVDIQECVKSITLNSAELEVKNVEFKTKDADNALKGEVSYNEENECVTLTFPNELQVGSGILSMEFKGELNDRMKGFYRSKYANPKKEVTHLAVTQFESTDARRAFPCWDEPAFKATFDVTLVMPQEMMGLSNMPQIKEVPHKSDSQLKMVTFQRTPKMSTYLLAFVVGQFDYLEAKDADGVLVRVYTPLGKKEQGRFALDVTVKTLPFYKEYFQIAYPLPKIDLIAIPDFLSGAMENWGLVTYRENALLIDPENSSATSRQLVALVVGHELAHMWFGNLVTMEWWTHLWLNEGFASWIEYLCVDNLFPDFEIWTQFVNTDLAAALKLDALHTSHPIEVPVGHPSEVDEIFDAISYCKGASVIRMLHNYIEDDDFRKGMNQYLNKFMYKNAATEDLWNCLETASGKPIKAVMSTWTSQMGYPVVNKKFCADGKIDGTSPLWMIPIDISTLSSGKKPIKKILMDQKEMEVTLEDIEPTDWVLLNCGSVGVYRIQYSTEMLNCLLAGIKDKSLPPTDRLSLESDLFALSRAGMVPTVEVLKLVQAYVNEDNYTVWNDLARNLANIALLLQYTDYYEEYKAFARKLFEKVVAKVGWNATKDENHLTTLLRDLVLCRMGRYGDESVLKEARERFKMHLSGEKLLPADLKTPVYLTVLSHGDEDVLKTMLDLYEQAELQEEMIRISRAIGAVRKENLIRQVLEFAISDKVRSQDTVFVVAGVTGTVKGREMAWDFVKEHWDLFYQRYQGGALIARLLKLTTENFVTEKMAKEVEEFFAAHPAASATRNIQQSCENIRLNCKWMETEAKEVGKYLKSQVQQQQ</sequence>
<comment type="caution">
    <text evidence="18">The sequence shown here is derived from an EMBL/GenBank/DDBJ whole genome shotgun (WGS) entry which is preliminary data.</text>
</comment>
<dbReference type="SUPFAM" id="SSF63737">
    <property type="entry name" value="Leukotriene A4 hydrolase N-terminal domain"/>
    <property type="match status" value="1"/>
</dbReference>
<dbReference type="PANTHER" id="PTHR11533">
    <property type="entry name" value="PROTEASE M1 ZINC METALLOPROTEASE"/>
    <property type="match status" value="1"/>
</dbReference>
<evidence type="ECO:0000256" key="5">
    <source>
        <dbReference type="ARBA" id="ARBA00022670"/>
    </source>
</evidence>
<evidence type="ECO:0000256" key="6">
    <source>
        <dbReference type="ARBA" id="ARBA00022723"/>
    </source>
</evidence>
<feature type="domain" description="Aminopeptidase N-like N-terminal" evidence="17">
    <location>
        <begin position="68"/>
        <end position="254"/>
    </location>
</feature>
<dbReference type="FunFam" id="2.60.40.1730:FF:000002">
    <property type="entry name" value="Aminopeptidase"/>
    <property type="match status" value="1"/>
</dbReference>
<dbReference type="InterPro" id="IPR001930">
    <property type="entry name" value="Peptidase_M1"/>
</dbReference>
<dbReference type="GO" id="GO:0043171">
    <property type="term" value="P:peptide catabolic process"/>
    <property type="evidence" value="ECO:0007669"/>
    <property type="project" value="TreeGrafter"/>
</dbReference>
<protein>
    <recommendedName>
        <fullName evidence="14">Aminopeptidase</fullName>
        <ecNumber evidence="14">3.4.11.-</ecNumber>
    </recommendedName>
</protein>
<keyword evidence="7 14" id="KW-0378">Hydrolase</keyword>
<dbReference type="PRINTS" id="PR00756">
    <property type="entry name" value="ALADIPTASE"/>
</dbReference>
<feature type="active site" description="Proton acceptor" evidence="11">
    <location>
        <position position="362"/>
    </location>
</feature>
<dbReference type="GO" id="GO:0016020">
    <property type="term" value="C:membrane"/>
    <property type="evidence" value="ECO:0007669"/>
    <property type="project" value="TreeGrafter"/>
</dbReference>
<dbReference type="Gene3D" id="1.25.50.20">
    <property type="match status" value="1"/>
</dbReference>
<dbReference type="Pfam" id="PF01433">
    <property type="entry name" value="Peptidase_M1"/>
    <property type="match status" value="1"/>
</dbReference>
<dbReference type="GO" id="GO:0006508">
    <property type="term" value="P:proteolysis"/>
    <property type="evidence" value="ECO:0007669"/>
    <property type="project" value="UniProtKB-KW"/>
</dbReference>
<name>A0A812ED08_ACAPH</name>
<evidence type="ECO:0000259" key="15">
    <source>
        <dbReference type="Pfam" id="PF01433"/>
    </source>
</evidence>
<accession>A0A812ED08</accession>
<feature type="binding site" evidence="12">
    <location>
        <position position="384"/>
    </location>
    <ligand>
        <name>Zn(2+)</name>
        <dbReference type="ChEBI" id="CHEBI:29105"/>
        <note>catalytic</note>
    </ligand>
</feature>
<evidence type="ECO:0000256" key="12">
    <source>
        <dbReference type="PIRSR" id="PIRSR634016-3"/>
    </source>
</evidence>
<dbReference type="CDD" id="cd09601">
    <property type="entry name" value="M1_APN-Q_like"/>
    <property type="match status" value="1"/>
</dbReference>
<keyword evidence="4" id="KW-0963">Cytoplasm</keyword>
<dbReference type="InterPro" id="IPR027268">
    <property type="entry name" value="Peptidase_M4/M1_CTD_sf"/>
</dbReference>
<evidence type="ECO:0000259" key="16">
    <source>
        <dbReference type="Pfam" id="PF11838"/>
    </source>
</evidence>
<proteinExistence type="inferred from homology"/>
<dbReference type="InterPro" id="IPR024571">
    <property type="entry name" value="ERAP1-like_C_dom"/>
</dbReference>
<evidence type="ECO:0000256" key="13">
    <source>
        <dbReference type="PIRSR" id="PIRSR634016-4"/>
    </source>
</evidence>
<evidence type="ECO:0000256" key="7">
    <source>
        <dbReference type="ARBA" id="ARBA00022801"/>
    </source>
</evidence>
<keyword evidence="3 14" id="KW-0031">Aminopeptidase</keyword>
<dbReference type="FunFam" id="1.10.390.10:FF:000001">
    <property type="entry name" value="Aminopeptidase"/>
    <property type="match status" value="1"/>
</dbReference>
<evidence type="ECO:0000313" key="19">
    <source>
        <dbReference type="Proteomes" id="UP000597762"/>
    </source>
</evidence>
<dbReference type="Gene3D" id="2.60.40.1730">
    <property type="entry name" value="tricorn interacting facor f3 domain"/>
    <property type="match status" value="1"/>
</dbReference>
<feature type="domain" description="Peptidase M1 membrane alanine aminopeptidase" evidence="15">
    <location>
        <begin position="289"/>
        <end position="506"/>
    </location>
</feature>
<dbReference type="GO" id="GO:0005615">
    <property type="term" value="C:extracellular space"/>
    <property type="evidence" value="ECO:0007669"/>
    <property type="project" value="TreeGrafter"/>
</dbReference>
<dbReference type="FunFam" id="2.60.40.1910:FF:000002">
    <property type="entry name" value="Aminopeptidase"/>
    <property type="match status" value="1"/>
</dbReference>
<dbReference type="GO" id="GO:0016285">
    <property type="term" value="F:alanyl aminopeptidase activity"/>
    <property type="evidence" value="ECO:0007669"/>
    <property type="project" value="UniProtKB-EC"/>
</dbReference>
<comment type="similarity">
    <text evidence="2 14">Belongs to the peptidase M1 family.</text>
</comment>
<evidence type="ECO:0000256" key="9">
    <source>
        <dbReference type="ARBA" id="ARBA00023049"/>
    </source>
</evidence>
<comment type="catalytic activity">
    <reaction evidence="10">
        <text>Release of an N-terminal amino acid, preferentially alanine, from a wide range of peptides, amides and arylamides.</text>
        <dbReference type="EC" id="3.4.11.14"/>
    </reaction>
</comment>
<evidence type="ECO:0000256" key="4">
    <source>
        <dbReference type="ARBA" id="ARBA00022490"/>
    </source>
</evidence>
<gene>
    <name evidence="18" type="ORF">SPHA_69027</name>
</gene>
<keyword evidence="8 12" id="KW-0862">Zinc</keyword>
<dbReference type="EMBL" id="CAHIKZ030005053">
    <property type="protein sequence ID" value="CAE1318587.1"/>
    <property type="molecule type" value="Genomic_DNA"/>
</dbReference>
<dbReference type="SUPFAM" id="SSF55486">
    <property type="entry name" value="Metalloproteases ('zincins'), catalytic domain"/>
    <property type="match status" value="1"/>
</dbReference>
<dbReference type="Gene3D" id="2.60.40.1910">
    <property type="match status" value="1"/>
</dbReference>
<evidence type="ECO:0000256" key="3">
    <source>
        <dbReference type="ARBA" id="ARBA00022438"/>
    </source>
</evidence>
<evidence type="ECO:0000256" key="14">
    <source>
        <dbReference type="RuleBase" id="RU364040"/>
    </source>
</evidence>
<dbReference type="InterPro" id="IPR050344">
    <property type="entry name" value="Peptidase_M1_aminopeptidases"/>
</dbReference>
<dbReference type="PROSITE" id="PS51257">
    <property type="entry name" value="PROKAR_LIPOPROTEIN"/>
    <property type="match status" value="1"/>
</dbReference>
<dbReference type="AlphaFoldDB" id="A0A812ED08"/>
<feature type="site" description="Transition state stabilizer" evidence="13">
    <location>
        <position position="447"/>
    </location>
</feature>
<keyword evidence="9 14" id="KW-0482">Metalloprotease</keyword>
<keyword evidence="5 14" id="KW-0645">Protease</keyword>
<dbReference type="EC" id="3.4.11.-" evidence="14"/>
<evidence type="ECO:0000259" key="17">
    <source>
        <dbReference type="Pfam" id="PF17900"/>
    </source>
</evidence>
<dbReference type="Proteomes" id="UP000597762">
    <property type="component" value="Unassembled WGS sequence"/>
</dbReference>
<evidence type="ECO:0000256" key="1">
    <source>
        <dbReference type="ARBA" id="ARBA00004496"/>
    </source>
</evidence>
<feature type="binding site" evidence="12">
    <location>
        <position position="361"/>
    </location>
    <ligand>
        <name>Zn(2+)</name>
        <dbReference type="ChEBI" id="CHEBI:29105"/>
        <note>catalytic</note>
    </ligand>
</feature>